<accession>Q6ILL5</accession>
<evidence type="ECO:0000313" key="1">
    <source>
        <dbReference type="EMBL" id="DAA02846.1"/>
    </source>
</evidence>
<gene>
    <name evidence="1" type="ORF">HDC09065</name>
</gene>
<organism evidence="1">
    <name type="scientific">Drosophila melanogaster</name>
    <name type="common">Fruit fly</name>
    <dbReference type="NCBI Taxonomy" id="7227"/>
    <lineage>
        <taxon>Eukaryota</taxon>
        <taxon>Metazoa</taxon>
        <taxon>Ecdysozoa</taxon>
        <taxon>Arthropoda</taxon>
        <taxon>Hexapoda</taxon>
        <taxon>Insecta</taxon>
        <taxon>Pterygota</taxon>
        <taxon>Neoptera</taxon>
        <taxon>Endopterygota</taxon>
        <taxon>Diptera</taxon>
        <taxon>Brachycera</taxon>
        <taxon>Muscomorpha</taxon>
        <taxon>Ephydroidea</taxon>
        <taxon>Drosophilidae</taxon>
        <taxon>Drosophila</taxon>
        <taxon>Sophophora</taxon>
    </lineage>
</organism>
<proteinExistence type="predicted"/>
<sequence length="171" mass="18694">MATTHINCPPSTISDVPAPQPNKVPTCNFQASNCPVAVVPLHHHQLGNGYAKRTCINLTPQPAIKCTYTAAVIRCDSIRFGPGQVSRCQLRLHTAGYFDHIILQTANYKYRANNEESCSREAQKRGSKIWPTASPICHVTVLQPVAIAPLTNLSKTGFQPRQSHSEYGSAT</sequence>
<protein>
    <submittedName>
        <fullName evidence="1">HDC09065</fullName>
    </submittedName>
</protein>
<dbReference type="EMBL" id="BK002001">
    <property type="protein sequence ID" value="DAA02846.1"/>
    <property type="molecule type" value="Genomic_DNA"/>
</dbReference>
<name>Q6ILL5_DROME</name>
<reference evidence="1" key="1">
    <citation type="journal article" date="2003" name="Genome Biol.">
        <title>An integrated gene annotation and transcriptional profiling approach towards the full gene content of the Drosophila genome.</title>
        <authorList>
            <person name="Hild M."/>
            <person name="Beckmann B."/>
            <person name="Haas S.A."/>
            <person name="Koch B."/>
            <person name="Solovyev V."/>
            <person name="Busold C."/>
            <person name="Fellenberg K."/>
            <person name="Boutros M."/>
            <person name="Vingron M."/>
            <person name="Sauer F."/>
            <person name="Hoheisel J.D."/>
            <person name="Paro R."/>
        </authorList>
    </citation>
    <scope>NUCLEOTIDE SEQUENCE</scope>
</reference>
<dbReference type="AlphaFoldDB" id="Q6ILL5"/>